<comment type="caution">
    <text evidence="1">The sequence shown here is derived from an EMBL/GenBank/DDBJ whole genome shotgun (WGS) entry which is preliminary data.</text>
</comment>
<accession>A0A091AV71</accession>
<sequence length="88" mass="9160">MSLSLQLSRGLLALPLLIAFGTLGVLSDPTDCAAVPPSPPVLVVTNLAAPAPPVVCEIGRRHVPALRLASAPADLGRLTERWGRDCRA</sequence>
<protein>
    <submittedName>
        <fullName evidence="1">Uncharacterized protein</fullName>
    </submittedName>
</protein>
<name>A0A091AV71_9GAMM</name>
<gene>
    <name evidence="1" type="ORF">N789_07160</name>
</gene>
<keyword evidence="2" id="KW-1185">Reference proteome</keyword>
<dbReference type="AlphaFoldDB" id="A0A091AV71"/>
<dbReference type="STRING" id="1121015.GCA_000420545_01883"/>
<reference evidence="1 2" key="1">
    <citation type="submission" date="2013-09" db="EMBL/GenBank/DDBJ databases">
        <title>Genome sequencing of Arenimonas oryziterrae.</title>
        <authorList>
            <person name="Chen F."/>
            <person name="Wang G."/>
        </authorList>
    </citation>
    <scope>NUCLEOTIDE SEQUENCE [LARGE SCALE GENOMIC DNA]</scope>
    <source>
        <strain evidence="1 2">YC6267</strain>
    </source>
</reference>
<dbReference type="RefSeq" id="WP_022969500.1">
    <property type="nucleotide sequence ID" value="NZ_ATVD01000003.1"/>
</dbReference>
<proteinExistence type="predicted"/>
<dbReference type="EMBL" id="AVCI01000003">
    <property type="protein sequence ID" value="KFN44188.1"/>
    <property type="molecule type" value="Genomic_DNA"/>
</dbReference>
<evidence type="ECO:0000313" key="2">
    <source>
        <dbReference type="Proteomes" id="UP000029385"/>
    </source>
</evidence>
<evidence type="ECO:0000313" key="1">
    <source>
        <dbReference type="EMBL" id="KFN44188.1"/>
    </source>
</evidence>
<dbReference type="PATRIC" id="fig|1121015.4.peg.923"/>
<dbReference type="Proteomes" id="UP000029385">
    <property type="component" value="Unassembled WGS sequence"/>
</dbReference>
<organism evidence="1 2">
    <name type="scientific">Arenimonas oryziterrae DSM 21050 = YC6267</name>
    <dbReference type="NCBI Taxonomy" id="1121015"/>
    <lineage>
        <taxon>Bacteria</taxon>
        <taxon>Pseudomonadati</taxon>
        <taxon>Pseudomonadota</taxon>
        <taxon>Gammaproteobacteria</taxon>
        <taxon>Lysobacterales</taxon>
        <taxon>Lysobacteraceae</taxon>
        <taxon>Arenimonas</taxon>
    </lineage>
</organism>